<reference evidence="3" key="1">
    <citation type="journal article" date="2014" name="Environ. Microbiol.">
        <title>Comparative genomics of the marine bacterial genus Glaciecola reveals the high degree of genomic diversity and genomic characteristic for cold adaptation.</title>
        <authorList>
            <person name="Qin Q.L."/>
            <person name="Xie B.B."/>
            <person name="Yu Y."/>
            <person name="Shu Y.L."/>
            <person name="Rong J.C."/>
            <person name="Zhang Y.J."/>
            <person name="Zhao D.L."/>
            <person name="Chen X.L."/>
            <person name="Zhang X.Y."/>
            <person name="Chen B."/>
            <person name="Zhou B.C."/>
            <person name="Zhang Y.Z."/>
        </authorList>
    </citation>
    <scope>NUCLEOTIDE SEQUENCE [LARGE SCALE GENOMIC DNA]</scope>
    <source>
        <strain evidence="3">LMG 21857</strain>
    </source>
</reference>
<name>K6ZUT4_9ALTE</name>
<sequence>MAPAKADLISFSATLDGAQANAGAGSGSLATGSATMWLDDMTNNFSWNIGWSGLDEVVAAHFHGPAAPDANAGVEVAIDFTMNPTMGNAILNDQQVGDLLAGLWYINIHTADFPGGEIRGQVVPEPDVLSLLLVPLIGLIYVRRRRR</sequence>
<evidence type="ECO:0000313" key="2">
    <source>
        <dbReference type="EMBL" id="GAC34042.1"/>
    </source>
</evidence>
<dbReference type="InterPro" id="IPR010895">
    <property type="entry name" value="CHRD"/>
</dbReference>
<dbReference type="Proteomes" id="UP000006322">
    <property type="component" value="Unassembled WGS sequence"/>
</dbReference>
<proteinExistence type="predicted"/>
<evidence type="ECO:0000313" key="3">
    <source>
        <dbReference type="Proteomes" id="UP000006322"/>
    </source>
</evidence>
<keyword evidence="3" id="KW-1185">Reference proteome</keyword>
<dbReference type="AlphaFoldDB" id="K6ZUT4"/>
<dbReference type="OrthoDB" id="9770043at2"/>
<dbReference type="EMBL" id="BAER01000089">
    <property type="protein sequence ID" value="GAC34042.1"/>
    <property type="molecule type" value="Genomic_DNA"/>
</dbReference>
<dbReference type="Pfam" id="PF07452">
    <property type="entry name" value="CHRD"/>
    <property type="match status" value="1"/>
</dbReference>
<dbReference type="SMART" id="SM00754">
    <property type="entry name" value="CHRD"/>
    <property type="match status" value="1"/>
</dbReference>
<evidence type="ECO:0000259" key="1">
    <source>
        <dbReference type="PROSITE" id="PS50933"/>
    </source>
</evidence>
<gene>
    <name evidence="2" type="ORF">GPLA_3151</name>
</gene>
<protein>
    <submittedName>
        <fullName evidence="2">CHRD protein</fullName>
    </submittedName>
</protein>
<feature type="domain" description="CHRD" evidence="1">
    <location>
        <begin position="7"/>
        <end position="127"/>
    </location>
</feature>
<dbReference type="PROSITE" id="PS50933">
    <property type="entry name" value="CHRD"/>
    <property type="match status" value="1"/>
</dbReference>
<accession>K6ZUT4</accession>
<comment type="caution">
    <text evidence="2">The sequence shown here is derived from an EMBL/GenBank/DDBJ whole genome shotgun (WGS) entry which is preliminary data.</text>
</comment>
<dbReference type="STRING" id="1129793.GPLA_3151"/>
<organism evidence="2 3">
    <name type="scientific">Paraglaciecola polaris LMG 21857</name>
    <dbReference type="NCBI Taxonomy" id="1129793"/>
    <lineage>
        <taxon>Bacteria</taxon>
        <taxon>Pseudomonadati</taxon>
        <taxon>Pseudomonadota</taxon>
        <taxon>Gammaproteobacteria</taxon>
        <taxon>Alteromonadales</taxon>
        <taxon>Alteromonadaceae</taxon>
        <taxon>Paraglaciecola</taxon>
    </lineage>
</organism>